<dbReference type="Proteomes" id="UP000198356">
    <property type="component" value="Unassembled WGS sequence"/>
</dbReference>
<organism evidence="1 2">
    <name type="scientific">Granulicella rosea</name>
    <dbReference type="NCBI Taxonomy" id="474952"/>
    <lineage>
        <taxon>Bacteria</taxon>
        <taxon>Pseudomonadati</taxon>
        <taxon>Acidobacteriota</taxon>
        <taxon>Terriglobia</taxon>
        <taxon>Terriglobales</taxon>
        <taxon>Acidobacteriaceae</taxon>
        <taxon>Granulicella</taxon>
    </lineage>
</organism>
<keyword evidence="2" id="KW-1185">Reference proteome</keyword>
<proteinExistence type="predicted"/>
<name>A0A239DXX4_9BACT</name>
<evidence type="ECO:0000313" key="2">
    <source>
        <dbReference type="Proteomes" id="UP000198356"/>
    </source>
</evidence>
<evidence type="ECO:0000313" key="1">
    <source>
        <dbReference type="EMBL" id="SNS37316.1"/>
    </source>
</evidence>
<gene>
    <name evidence="1" type="ORF">SAMN05421770_101705</name>
</gene>
<protein>
    <submittedName>
        <fullName evidence="1">Uncharacterized protein</fullName>
    </submittedName>
</protein>
<dbReference type="EMBL" id="FZOU01000001">
    <property type="protein sequence ID" value="SNS37316.1"/>
    <property type="molecule type" value="Genomic_DNA"/>
</dbReference>
<sequence length="71" mass="7248">MGAQQQSIGANQSVMAAILAPVTGEPYKADKITRSVQKLGDGTIITHGSGALAIPGPADYRVTDPKKAGVE</sequence>
<accession>A0A239DXX4</accession>
<dbReference type="AlphaFoldDB" id="A0A239DXX4"/>
<reference evidence="1 2" key="1">
    <citation type="submission" date="2017-06" db="EMBL/GenBank/DDBJ databases">
        <authorList>
            <person name="Kim H.J."/>
            <person name="Triplett B.A."/>
        </authorList>
    </citation>
    <scope>NUCLEOTIDE SEQUENCE [LARGE SCALE GENOMIC DNA]</scope>
    <source>
        <strain evidence="1 2">DSM 18704</strain>
    </source>
</reference>